<organism evidence="2 3">
    <name type="scientific">Collinsella tanakaei</name>
    <dbReference type="NCBI Taxonomy" id="626935"/>
    <lineage>
        <taxon>Bacteria</taxon>
        <taxon>Bacillati</taxon>
        <taxon>Actinomycetota</taxon>
        <taxon>Coriobacteriia</taxon>
        <taxon>Coriobacteriales</taxon>
        <taxon>Coriobacteriaceae</taxon>
        <taxon>Collinsella</taxon>
    </lineage>
</organism>
<accession>A0A3E4QRL4</accession>
<dbReference type="RefSeq" id="WP_117679826.1">
    <property type="nucleotide sequence ID" value="NZ_JAQCWE010000003.1"/>
</dbReference>
<evidence type="ECO:0000313" key="3">
    <source>
        <dbReference type="Proteomes" id="UP000260943"/>
    </source>
</evidence>
<feature type="transmembrane region" description="Helical" evidence="1">
    <location>
        <begin position="53"/>
        <end position="71"/>
    </location>
</feature>
<keyword evidence="1" id="KW-1133">Transmembrane helix</keyword>
<dbReference type="EMBL" id="QSRJ01000008">
    <property type="protein sequence ID" value="RGL09688.1"/>
    <property type="molecule type" value="Genomic_DNA"/>
</dbReference>
<name>A0A3E4QRL4_9ACTN</name>
<keyword evidence="1" id="KW-0812">Transmembrane</keyword>
<sequence length="307" mass="33253">MDDKLMNSHIDAMGSVGTDEASRTKLGRAIARERKRATDTKACTVPRRRAMRIAAAAAAVGLIAVGSALVLPRLTGHNIPISPDPDLTGFVLTAYAEGEKVDGMDNAVMTSTDALMGLGSWSENDEGTYSLQYLIDPNCLGNDVVSIECRSTNENVKLEGSRDRRNVLSGESPGTPMLEAITVGGPNATLPDLYQLNLWVKAPATAEVIAAKNELHDLADQGSPTEDAWDRLSLEVERSAATELSSGTLDITATFEDGSTLTHSYRIAPADNFEEIWHRNEEAWMASFEEGAPKYEPEQLYILQQVN</sequence>
<dbReference type="AlphaFoldDB" id="A0A3E4QRL4"/>
<comment type="caution">
    <text evidence="2">The sequence shown here is derived from an EMBL/GenBank/DDBJ whole genome shotgun (WGS) entry which is preliminary data.</text>
</comment>
<proteinExistence type="predicted"/>
<reference evidence="2 3" key="1">
    <citation type="submission" date="2018-08" db="EMBL/GenBank/DDBJ databases">
        <title>A genome reference for cultivated species of the human gut microbiota.</title>
        <authorList>
            <person name="Zou Y."/>
            <person name="Xue W."/>
            <person name="Luo G."/>
        </authorList>
    </citation>
    <scope>NUCLEOTIDE SEQUENCE [LARGE SCALE GENOMIC DNA]</scope>
    <source>
        <strain evidence="2 3">TF08-14</strain>
    </source>
</reference>
<evidence type="ECO:0000313" key="2">
    <source>
        <dbReference type="EMBL" id="RGL09688.1"/>
    </source>
</evidence>
<evidence type="ECO:0000256" key="1">
    <source>
        <dbReference type="SAM" id="Phobius"/>
    </source>
</evidence>
<dbReference type="Proteomes" id="UP000260943">
    <property type="component" value="Unassembled WGS sequence"/>
</dbReference>
<gene>
    <name evidence="2" type="ORF">DXC81_07305</name>
</gene>
<keyword evidence="1" id="KW-0472">Membrane</keyword>
<protein>
    <submittedName>
        <fullName evidence="2">Uncharacterized protein</fullName>
    </submittedName>
</protein>